<dbReference type="Proteomes" id="UP001595456">
    <property type="component" value="Unassembled WGS sequence"/>
</dbReference>
<gene>
    <name evidence="1" type="ORF">ACFODU_06135</name>
</gene>
<dbReference type="RefSeq" id="WP_336926167.1">
    <property type="nucleotide sequence ID" value="NZ_JBANRO010000006.1"/>
</dbReference>
<name>A0ABV7E735_9SPHN</name>
<evidence type="ECO:0000313" key="2">
    <source>
        <dbReference type="Proteomes" id="UP001595456"/>
    </source>
</evidence>
<keyword evidence="2" id="KW-1185">Reference proteome</keyword>
<proteinExistence type="predicted"/>
<protein>
    <submittedName>
        <fullName evidence="1">Uncharacterized protein</fullName>
    </submittedName>
</protein>
<comment type="caution">
    <text evidence="1">The sequence shown here is derived from an EMBL/GenBank/DDBJ whole genome shotgun (WGS) entry which is preliminary data.</text>
</comment>
<dbReference type="EMBL" id="JBHRST010000008">
    <property type="protein sequence ID" value="MFC3097381.1"/>
    <property type="molecule type" value="Genomic_DNA"/>
</dbReference>
<organism evidence="1 2">
    <name type="scientific">Alteraurantiacibacter palmitatis</name>
    <dbReference type="NCBI Taxonomy" id="2054628"/>
    <lineage>
        <taxon>Bacteria</taxon>
        <taxon>Pseudomonadati</taxon>
        <taxon>Pseudomonadota</taxon>
        <taxon>Alphaproteobacteria</taxon>
        <taxon>Sphingomonadales</taxon>
        <taxon>Erythrobacteraceae</taxon>
        <taxon>Alteraurantiacibacter</taxon>
    </lineage>
</organism>
<sequence length="199" mass="21612">MALTDLPDRPWPVAREIEWELVDFGGTLESELGGCDQRVNRLGNRWQVTVPLPAMDMTAAREWSALLVRGLRTGVRWKIIQPGTPTGSPGNVLVAGAGQAGFVLNVDGGTPGYPARRGQFFSILTGGRRFVHQIADPQRIAGDGTAALPVEPAMRVVPADNAVVELGRPYLEGLIRTPRWKLDADQLARGISLTIREAR</sequence>
<evidence type="ECO:0000313" key="1">
    <source>
        <dbReference type="EMBL" id="MFC3097381.1"/>
    </source>
</evidence>
<accession>A0ABV7E735</accession>
<reference evidence="2" key="1">
    <citation type="journal article" date="2019" name="Int. J. Syst. Evol. Microbiol.">
        <title>The Global Catalogue of Microorganisms (GCM) 10K type strain sequencing project: providing services to taxonomists for standard genome sequencing and annotation.</title>
        <authorList>
            <consortium name="The Broad Institute Genomics Platform"/>
            <consortium name="The Broad Institute Genome Sequencing Center for Infectious Disease"/>
            <person name="Wu L."/>
            <person name="Ma J."/>
        </authorList>
    </citation>
    <scope>NUCLEOTIDE SEQUENCE [LARGE SCALE GENOMIC DNA]</scope>
    <source>
        <strain evidence="2">KCTC 52607</strain>
    </source>
</reference>